<dbReference type="Gene3D" id="1.10.3720.10">
    <property type="entry name" value="MetI-like"/>
    <property type="match status" value="1"/>
</dbReference>
<dbReference type="CDD" id="cd06261">
    <property type="entry name" value="TM_PBP2"/>
    <property type="match status" value="1"/>
</dbReference>
<feature type="domain" description="ABC transmembrane type-1" evidence="8">
    <location>
        <begin position="110"/>
        <end position="314"/>
    </location>
</feature>
<evidence type="ECO:0000256" key="6">
    <source>
        <dbReference type="ARBA" id="ARBA00023136"/>
    </source>
</evidence>
<feature type="transmembrane region" description="Helical" evidence="7">
    <location>
        <begin position="9"/>
        <end position="30"/>
    </location>
</feature>
<dbReference type="EMBL" id="JAPKNA010000003">
    <property type="protein sequence ID" value="MCX5464940.1"/>
    <property type="molecule type" value="Genomic_DNA"/>
</dbReference>
<dbReference type="InterPro" id="IPR035906">
    <property type="entry name" value="MetI-like_sf"/>
</dbReference>
<evidence type="ECO:0000256" key="5">
    <source>
        <dbReference type="ARBA" id="ARBA00022989"/>
    </source>
</evidence>
<dbReference type="RefSeq" id="WP_207873590.1">
    <property type="nucleotide sequence ID" value="NZ_JAPKNA010000003.1"/>
</dbReference>
<dbReference type="Pfam" id="PF00528">
    <property type="entry name" value="BPD_transp_1"/>
    <property type="match status" value="1"/>
</dbReference>
<dbReference type="Proteomes" id="UP001209916">
    <property type="component" value="Unassembled WGS sequence"/>
</dbReference>
<keyword evidence="2 7" id="KW-0813">Transport</keyword>
<accession>A0ABT3VNJ1</accession>
<name>A0ABT3VNJ1_9BURK</name>
<comment type="similarity">
    <text evidence="7">Belongs to the binding-protein-dependent transport system permease family.</text>
</comment>
<feature type="transmembrane region" description="Helical" evidence="7">
    <location>
        <begin position="189"/>
        <end position="206"/>
    </location>
</feature>
<feature type="transmembrane region" description="Helical" evidence="7">
    <location>
        <begin position="145"/>
        <end position="169"/>
    </location>
</feature>
<feature type="transmembrane region" description="Helical" evidence="7">
    <location>
        <begin position="295"/>
        <end position="318"/>
    </location>
</feature>
<keyword evidence="5 7" id="KW-1133">Transmembrane helix</keyword>
<dbReference type="InterPro" id="IPR000515">
    <property type="entry name" value="MetI-like"/>
</dbReference>
<evidence type="ECO:0000256" key="7">
    <source>
        <dbReference type="RuleBase" id="RU363032"/>
    </source>
</evidence>
<keyword evidence="10" id="KW-1185">Reference proteome</keyword>
<evidence type="ECO:0000256" key="2">
    <source>
        <dbReference type="ARBA" id="ARBA00022448"/>
    </source>
</evidence>
<evidence type="ECO:0000313" key="10">
    <source>
        <dbReference type="Proteomes" id="UP001209916"/>
    </source>
</evidence>
<keyword evidence="6 7" id="KW-0472">Membrane</keyword>
<dbReference type="PROSITE" id="PS50928">
    <property type="entry name" value="ABC_TM1"/>
    <property type="match status" value="1"/>
</dbReference>
<dbReference type="PANTHER" id="PTHR30465:SF0">
    <property type="entry name" value="OLIGOPEPTIDE TRANSPORT SYSTEM PERMEASE PROTEIN APPB"/>
    <property type="match status" value="1"/>
</dbReference>
<protein>
    <submittedName>
        <fullName evidence="9">ABC transporter permease</fullName>
    </submittedName>
</protein>
<dbReference type="Pfam" id="PF19300">
    <property type="entry name" value="BPD_transp_1_N"/>
    <property type="match status" value="1"/>
</dbReference>
<comment type="caution">
    <text evidence="9">The sequence shown here is derived from an EMBL/GenBank/DDBJ whole genome shotgun (WGS) entry which is preliminary data.</text>
</comment>
<dbReference type="SUPFAM" id="SSF161098">
    <property type="entry name" value="MetI-like"/>
    <property type="match status" value="1"/>
</dbReference>
<reference evidence="9 10" key="1">
    <citation type="submission" date="2022-11" db="EMBL/GenBank/DDBJ databases">
        <title>Biodiversity and phylogenetic relationships of bacteria.</title>
        <authorList>
            <person name="Machado R.A.R."/>
            <person name="Bhat A."/>
            <person name="Loulou A."/>
            <person name="Kallel S."/>
        </authorList>
    </citation>
    <scope>NUCLEOTIDE SEQUENCE [LARGE SCALE GENOMIC DNA]</scope>
    <source>
        <strain evidence="9 10">DSM 13975</strain>
    </source>
</reference>
<comment type="subcellular location">
    <subcellularLocation>
        <location evidence="1 7">Cell membrane</location>
        <topology evidence="1 7">Multi-pass membrane protein</topology>
    </subcellularLocation>
</comment>
<gene>
    <name evidence="9" type="ORF">OSH09_12170</name>
</gene>
<feature type="transmembrane region" description="Helical" evidence="7">
    <location>
        <begin position="246"/>
        <end position="267"/>
    </location>
</feature>
<sequence>MFSYMLRRILYGVLILIGVNLLTFVLFFAVNTPDDMARLSIGGQRVSQTAIENWKAERGYNKPLFYNAQAEGSKTLTDTIFYERSVPLLRLDFGLSDQGQDIAYQIKQRMGPSLALALPTFFLGLWVCISFALLMVFFRGTRLDFSAVVLCVVLMSISGLFYIIAGQWMFARVLRWVPFSGWVEGMDNWRFLVLPVLVGILSRVGAESRFYRSLFLEEASRDYVRTARSKGLAESTVLFRHVLPNALLPILTGTVSALPLLFMGSLISESFFGIPGLGSFTIDAINAQDFSIVRAMVFLGSMLYIAGLILADISYTLVDPRIRFS</sequence>
<evidence type="ECO:0000313" key="9">
    <source>
        <dbReference type="EMBL" id="MCX5464940.1"/>
    </source>
</evidence>
<keyword evidence="3" id="KW-1003">Cell membrane</keyword>
<evidence type="ECO:0000256" key="1">
    <source>
        <dbReference type="ARBA" id="ARBA00004651"/>
    </source>
</evidence>
<dbReference type="InterPro" id="IPR045621">
    <property type="entry name" value="BPD_transp_1_N"/>
</dbReference>
<organism evidence="9 10">
    <name type="scientific">Alcaligenes parafaecalis</name>
    <dbReference type="NCBI Taxonomy" id="171260"/>
    <lineage>
        <taxon>Bacteria</taxon>
        <taxon>Pseudomonadati</taxon>
        <taxon>Pseudomonadota</taxon>
        <taxon>Betaproteobacteria</taxon>
        <taxon>Burkholderiales</taxon>
        <taxon>Alcaligenaceae</taxon>
        <taxon>Alcaligenes</taxon>
    </lineage>
</organism>
<evidence type="ECO:0000259" key="8">
    <source>
        <dbReference type="PROSITE" id="PS50928"/>
    </source>
</evidence>
<keyword evidence="4 7" id="KW-0812">Transmembrane</keyword>
<evidence type="ECO:0000256" key="4">
    <source>
        <dbReference type="ARBA" id="ARBA00022692"/>
    </source>
</evidence>
<evidence type="ECO:0000256" key="3">
    <source>
        <dbReference type="ARBA" id="ARBA00022475"/>
    </source>
</evidence>
<dbReference type="PANTHER" id="PTHR30465">
    <property type="entry name" value="INNER MEMBRANE ABC TRANSPORTER"/>
    <property type="match status" value="1"/>
</dbReference>
<feature type="transmembrane region" description="Helical" evidence="7">
    <location>
        <begin position="114"/>
        <end position="138"/>
    </location>
</feature>
<proteinExistence type="inferred from homology"/>